<evidence type="ECO:0000256" key="1">
    <source>
        <dbReference type="ARBA" id="ARBA00009437"/>
    </source>
</evidence>
<dbReference type="OrthoDB" id="8849678at2"/>
<dbReference type="PANTHER" id="PTHR30427">
    <property type="entry name" value="TRANSCRIPTIONAL ACTIVATOR PROTEIN LYSR"/>
    <property type="match status" value="1"/>
</dbReference>
<evidence type="ECO:0000256" key="3">
    <source>
        <dbReference type="ARBA" id="ARBA00023125"/>
    </source>
</evidence>
<dbReference type="SUPFAM" id="SSF53850">
    <property type="entry name" value="Periplasmic binding protein-like II"/>
    <property type="match status" value="1"/>
</dbReference>
<evidence type="ECO:0000259" key="5">
    <source>
        <dbReference type="PROSITE" id="PS50931"/>
    </source>
</evidence>
<evidence type="ECO:0000256" key="4">
    <source>
        <dbReference type="ARBA" id="ARBA00023163"/>
    </source>
</evidence>
<keyword evidence="3" id="KW-0238">DNA-binding</keyword>
<dbReference type="Pfam" id="PF00126">
    <property type="entry name" value="HTH_1"/>
    <property type="match status" value="1"/>
</dbReference>
<dbReference type="Gene3D" id="3.40.190.290">
    <property type="match status" value="1"/>
</dbReference>
<keyword evidence="4" id="KW-0804">Transcription</keyword>
<evidence type="ECO:0000313" key="6">
    <source>
        <dbReference type="EMBL" id="VCU68930.1"/>
    </source>
</evidence>
<proteinExistence type="inferred from homology"/>
<evidence type="ECO:0000313" key="7">
    <source>
        <dbReference type="Proteomes" id="UP000277294"/>
    </source>
</evidence>
<dbReference type="GO" id="GO:0043565">
    <property type="term" value="F:sequence-specific DNA binding"/>
    <property type="evidence" value="ECO:0007669"/>
    <property type="project" value="TreeGrafter"/>
</dbReference>
<evidence type="ECO:0000256" key="2">
    <source>
        <dbReference type="ARBA" id="ARBA00023015"/>
    </source>
</evidence>
<protein>
    <submittedName>
        <fullName evidence="6">HTH-type transcriptional regulator GltC</fullName>
    </submittedName>
</protein>
<organism evidence="6 7">
    <name type="scientific">Pigmentiphaga humi</name>
    <dbReference type="NCBI Taxonomy" id="2478468"/>
    <lineage>
        <taxon>Bacteria</taxon>
        <taxon>Pseudomonadati</taxon>
        <taxon>Pseudomonadota</taxon>
        <taxon>Betaproteobacteria</taxon>
        <taxon>Burkholderiales</taxon>
        <taxon>Alcaligenaceae</taxon>
        <taxon>Pigmentiphaga</taxon>
    </lineage>
</organism>
<dbReference type="PANTHER" id="PTHR30427:SF1">
    <property type="entry name" value="TRANSCRIPTIONAL ACTIVATOR PROTEIN LYSR"/>
    <property type="match status" value="1"/>
</dbReference>
<dbReference type="PROSITE" id="PS50931">
    <property type="entry name" value="HTH_LYSR"/>
    <property type="match status" value="1"/>
</dbReference>
<keyword evidence="2" id="KW-0805">Transcription regulation</keyword>
<name>A0A3P4AZL6_9BURK</name>
<dbReference type="RefSeq" id="WP_160142172.1">
    <property type="nucleotide sequence ID" value="NZ_UWPJ01000008.1"/>
</dbReference>
<dbReference type="InterPro" id="IPR036390">
    <property type="entry name" value="WH_DNA-bd_sf"/>
</dbReference>
<feature type="domain" description="HTH lysR-type" evidence="5">
    <location>
        <begin position="3"/>
        <end position="60"/>
    </location>
</feature>
<dbReference type="AlphaFoldDB" id="A0A3P4AZL6"/>
<gene>
    <name evidence="6" type="primary">gltC_5</name>
    <name evidence="6" type="ORF">PIGHUM_00989</name>
</gene>
<keyword evidence="7" id="KW-1185">Reference proteome</keyword>
<dbReference type="Pfam" id="PF03466">
    <property type="entry name" value="LysR_substrate"/>
    <property type="match status" value="1"/>
</dbReference>
<dbReference type="Gene3D" id="1.10.10.10">
    <property type="entry name" value="Winged helix-like DNA-binding domain superfamily/Winged helix DNA-binding domain"/>
    <property type="match status" value="1"/>
</dbReference>
<dbReference type="InterPro" id="IPR000847">
    <property type="entry name" value="LysR_HTH_N"/>
</dbReference>
<dbReference type="InterPro" id="IPR036388">
    <property type="entry name" value="WH-like_DNA-bd_sf"/>
</dbReference>
<dbReference type="Proteomes" id="UP000277294">
    <property type="component" value="Unassembled WGS sequence"/>
</dbReference>
<comment type="similarity">
    <text evidence="1">Belongs to the LysR transcriptional regulatory family.</text>
</comment>
<dbReference type="EMBL" id="UWPJ01000008">
    <property type="protein sequence ID" value="VCU68930.1"/>
    <property type="molecule type" value="Genomic_DNA"/>
</dbReference>
<dbReference type="InterPro" id="IPR005119">
    <property type="entry name" value="LysR_subst-bd"/>
</dbReference>
<sequence>MKLDLRLLQAMQAVMTEGTVTAAARRLHRTQSVVSRMIAELEGRLQFALFRRERQRLIPTEAGLAFYRETERAFAALNDIEEAARRVREGHSLPLRLLATSHIVHGLLPTALSRLDREYAGFRFVLEIRQREYVSHWVRNRQFDLGIVAQWEDMPGVDAHPLLEMPLFVAMNESDPLARKRRIGMADLAAAPFIAVRPGTPMRALCDEAFAAAGLRPSPRGETASVLSAGQLAAQGLGATVVDPFVAHALIADSGAAVRPLAPRMTMVYHALKPPGDAPSPVEARLIEHMRAIARDTVARVKRAAGEK</sequence>
<dbReference type="SUPFAM" id="SSF46785">
    <property type="entry name" value="Winged helix' DNA-binding domain"/>
    <property type="match status" value="1"/>
</dbReference>
<accession>A0A3P4AZL6</accession>
<dbReference type="GO" id="GO:0010628">
    <property type="term" value="P:positive regulation of gene expression"/>
    <property type="evidence" value="ECO:0007669"/>
    <property type="project" value="TreeGrafter"/>
</dbReference>
<dbReference type="GO" id="GO:0003700">
    <property type="term" value="F:DNA-binding transcription factor activity"/>
    <property type="evidence" value="ECO:0007669"/>
    <property type="project" value="InterPro"/>
</dbReference>
<dbReference type="PRINTS" id="PR00039">
    <property type="entry name" value="HTHLYSR"/>
</dbReference>
<reference evidence="6 7" key="1">
    <citation type="submission" date="2018-10" db="EMBL/GenBank/DDBJ databases">
        <authorList>
            <person name="Criscuolo A."/>
        </authorList>
    </citation>
    <scope>NUCLEOTIDE SEQUENCE [LARGE SCALE GENOMIC DNA]</scope>
    <source>
        <strain evidence="6">DnA1</strain>
    </source>
</reference>